<proteinExistence type="predicted"/>
<sequence>MIKKIISITFTILMFVSCSKDDEPESPIILSSESKITSFTLKVNDEVINGNIDQTAKTIVFNVVGAEISALTPSIEYSTGATISPLENESQNFNNEVPYTVYAENGETSIYRVQVNNRPLSSENKILSFSVILNNQTIDAEINQDSNIISFNTGELDISSLTPTISISEYASISPNNSNSQNFETPVTYTVTAENGEQREYKVIANMPVINNYRSYYLYYIRANMVISGKFIDPSKPGAEIYLTDGTNKYYLPILNYESYSSQERVTTFNINTKIPENIPTNTNYKIIYKTNLVEIESDQFIDILAENAPKIISTNQNSYSYGDNLIITGENLTDYIGVPSNGSFYQFNPNGSIDATLNPEKTEYNLLMDGSFVRSAFFNNNLTERTVIFIGSEGRMGDQININVNN</sequence>
<dbReference type="Pfam" id="PF16410">
    <property type="entry name" value="DUF5018"/>
    <property type="match status" value="1"/>
</dbReference>
<evidence type="ECO:0000259" key="1">
    <source>
        <dbReference type="Pfam" id="PF16410"/>
    </source>
</evidence>
<dbReference type="AlphaFoldDB" id="A0AAE9MMJ2"/>
<gene>
    <name evidence="2" type="ORF">HER15_04625</name>
</gene>
<dbReference type="InterPro" id="IPR032186">
    <property type="entry name" value="DUF5018"/>
</dbReference>
<evidence type="ECO:0000313" key="3">
    <source>
        <dbReference type="Proteomes" id="UP001056837"/>
    </source>
</evidence>
<accession>A0AAE9MMJ2</accession>
<organism evidence="2 3">
    <name type="scientific">Tenacibaculum mesophilum</name>
    <dbReference type="NCBI Taxonomy" id="104268"/>
    <lineage>
        <taxon>Bacteria</taxon>
        <taxon>Pseudomonadati</taxon>
        <taxon>Bacteroidota</taxon>
        <taxon>Flavobacteriia</taxon>
        <taxon>Flavobacteriales</taxon>
        <taxon>Flavobacteriaceae</taxon>
        <taxon>Tenacibaculum</taxon>
    </lineage>
</organism>
<name>A0AAE9MMJ2_9FLAO</name>
<reference evidence="2" key="1">
    <citation type="submission" date="2020-04" db="EMBL/GenBank/DDBJ databases">
        <title>Tenacibaculum mesophilum bac2.</title>
        <authorList>
            <person name="Li M."/>
        </authorList>
    </citation>
    <scope>NUCLEOTIDE SEQUENCE</scope>
    <source>
        <strain evidence="2">Bac2</strain>
    </source>
</reference>
<dbReference type="RefSeq" id="WP_167714094.1">
    <property type="nucleotide sequence ID" value="NZ_CP050861.1"/>
</dbReference>
<dbReference type="Proteomes" id="UP001056837">
    <property type="component" value="Chromosome"/>
</dbReference>
<dbReference type="Gene3D" id="2.60.40.2340">
    <property type="match status" value="2"/>
</dbReference>
<evidence type="ECO:0000313" key="2">
    <source>
        <dbReference type="EMBL" id="UTD14809.1"/>
    </source>
</evidence>
<dbReference type="EMBL" id="CP050861">
    <property type="protein sequence ID" value="UTD14809.1"/>
    <property type="molecule type" value="Genomic_DNA"/>
</dbReference>
<dbReference type="PROSITE" id="PS51257">
    <property type="entry name" value="PROKAR_LIPOPROTEIN"/>
    <property type="match status" value="1"/>
</dbReference>
<protein>
    <recommendedName>
        <fullName evidence="1">DUF5018 domain-containing protein</fullName>
    </recommendedName>
</protein>
<feature type="domain" description="DUF5018" evidence="1">
    <location>
        <begin position="118"/>
        <end position="208"/>
    </location>
</feature>